<proteinExistence type="predicted"/>
<dbReference type="SUPFAM" id="SSF46785">
    <property type="entry name" value="Winged helix' DNA-binding domain"/>
    <property type="match status" value="1"/>
</dbReference>
<protein>
    <recommendedName>
        <fullName evidence="4">HTH marR-type domain-containing protein</fullName>
    </recommendedName>
</protein>
<dbReference type="InterPro" id="IPR011991">
    <property type="entry name" value="ArsR-like_HTH"/>
</dbReference>
<reference evidence="3" key="1">
    <citation type="journal article" date="2015" name="Nature">
        <title>Complex archaea that bridge the gap between prokaryotes and eukaryotes.</title>
        <authorList>
            <person name="Spang A."/>
            <person name="Saw J.H."/>
            <person name="Jorgensen S.L."/>
            <person name="Zaremba-Niedzwiedzka K."/>
            <person name="Martijn J."/>
            <person name="Lind A.E."/>
            <person name="van Eijk R."/>
            <person name="Schleper C."/>
            <person name="Guy L."/>
            <person name="Ettema T.J."/>
        </authorList>
    </citation>
    <scope>NUCLEOTIDE SEQUENCE</scope>
</reference>
<dbReference type="Pfam" id="PF13481">
    <property type="entry name" value="AAA_25"/>
    <property type="match status" value="1"/>
</dbReference>
<accession>A0A0F9PG84</accession>
<dbReference type="AlphaFoldDB" id="A0A0F9PG84"/>
<dbReference type="InterPro" id="IPR036388">
    <property type="entry name" value="WH-like_DNA-bd_sf"/>
</dbReference>
<dbReference type="GO" id="GO:0003700">
    <property type="term" value="F:DNA-binding transcription factor activity"/>
    <property type="evidence" value="ECO:0007669"/>
    <property type="project" value="InterPro"/>
</dbReference>
<dbReference type="EMBL" id="LAZR01002504">
    <property type="protein sequence ID" value="KKN29174.1"/>
    <property type="molecule type" value="Genomic_DNA"/>
</dbReference>
<dbReference type="InterPro" id="IPR000835">
    <property type="entry name" value="HTH_MarR-typ"/>
</dbReference>
<evidence type="ECO:0008006" key="4">
    <source>
        <dbReference type="Google" id="ProtNLM"/>
    </source>
</evidence>
<dbReference type="InterPro" id="IPR027417">
    <property type="entry name" value="P-loop_NTPase"/>
</dbReference>
<dbReference type="Gene3D" id="3.30.70.1790">
    <property type="entry name" value="RepB DNA-primase, N-terminal domain"/>
    <property type="match status" value="1"/>
</dbReference>
<dbReference type="Pfam" id="PF12802">
    <property type="entry name" value="MarR_2"/>
    <property type="match status" value="1"/>
</dbReference>
<name>A0A0F9PG84_9ZZZZ</name>
<dbReference type="InterPro" id="IPR039459">
    <property type="entry name" value="RepB-like_DNA_primase_dom"/>
</dbReference>
<dbReference type="Pfam" id="PF16793">
    <property type="entry name" value="RepB_primase"/>
    <property type="match status" value="1"/>
</dbReference>
<comment type="caution">
    <text evidence="3">The sequence shown here is derived from an EMBL/GenBank/DDBJ whole genome shotgun (WGS) entry which is preliminary data.</text>
</comment>
<feature type="domain" description="RepB-like DNA primase" evidence="2">
    <location>
        <begin position="100"/>
        <end position="173"/>
    </location>
</feature>
<evidence type="ECO:0000259" key="1">
    <source>
        <dbReference type="Pfam" id="PF12802"/>
    </source>
</evidence>
<dbReference type="CDD" id="cd00090">
    <property type="entry name" value="HTH_ARSR"/>
    <property type="match status" value="1"/>
</dbReference>
<evidence type="ECO:0000313" key="3">
    <source>
        <dbReference type="EMBL" id="KKN29174.1"/>
    </source>
</evidence>
<dbReference type="InterPro" id="IPR036390">
    <property type="entry name" value="WH_DNA-bd_sf"/>
</dbReference>
<sequence length="631" mass="70170">MPSKETRLFLDWLRGYVPDGFLYLLARKEGSEQVTRVFVPTGDLQKLADSVDELAPTHHVWLSSVTYAKSGRATKGNANATRLVWIDHDGDPEANPYEWDPPPHTAWRTSAGRYQAIWLLDAPIPKKETEALCAALATRFGGDPSGKDIVQVLRVPGTLNHKHDPPTPVGMLWVKGEEEQAPYNAEGLRDVLRVSPVSPEPTPEAGPTPPEGTRDHALYTLGHLNIPTEVVAEAFIKEQEDRSAALYRLMATLAEKGASSPEIYQIASHSANQKFITPARLWEDVMRTAAKVTPKAGSYPIQHASVLAGVDETLIWVVNPFLYDDAVATAVGEPSTRKSWAVVHLGAVVACPDISGYYGFPVELHGPVLYFDLDDRRPRRLKRRLGNILAAYREGNREFNIPFYFVSGDFNYTEARWQQRLRASLEQIQEKEGKRVVVTIIDTLHRAGFSPKDWGANAQPLLNGLADMANELRTAFIIVHHSAKVRETVQRNVRNAPWGSTFTGASLDPTWAFSRNFSEDDREPERTHFNLEVWSKEGPEGKPWILAYGKDPSKFEVEVLDADVGTRVLAELKRTGEATTQADLARHLGVEDQQVSRAISRLQEKGKVDVRKSGSAKLVSLPEVGGQQSEF</sequence>
<organism evidence="3">
    <name type="scientific">marine sediment metagenome</name>
    <dbReference type="NCBI Taxonomy" id="412755"/>
    <lineage>
        <taxon>unclassified sequences</taxon>
        <taxon>metagenomes</taxon>
        <taxon>ecological metagenomes</taxon>
    </lineage>
</organism>
<gene>
    <name evidence="3" type="ORF">LCGC14_0846800</name>
</gene>
<dbReference type="Gene3D" id="1.10.10.10">
    <property type="entry name" value="Winged helix-like DNA-binding domain superfamily/Winged helix DNA-binding domain"/>
    <property type="match status" value="1"/>
</dbReference>
<dbReference type="Gene3D" id="3.40.50.300">
    <property type="entry name" value="P-loop containing nucleotide triphosphate hydrolases"/>
    <property type="match status" value="1"/>
</dbReference>
<feature type="domain" description="HTH marR-type" evidence="1">
    <location>
        <begin position="567"/>
        <end position="614"/>
    </location>
</feature>
<evidence type="ECO:0000259" key="2">
    <source>
        <dbReference type="Pfam" id="PF16793"/>
    </source>
</evidence>